<reference evidence="2 3" key="1">
    <citation type="journal article" date="2024" name="bioRxiv">
        <title>A reference genome for Trichogramma kaykai: A tiny desert-dwelling parasitoid wasp with competing sex-ratio distorters.</title>
        <authorList>
            <person name="Culotta J."/>
            <person name="Lindsey A.R."/>
        </authorList>
    </citation>
    <scope>NUCLEOTIDE SEQUENCE [LARGE SCALE GENOMIC DNA]</scope>
    <source>
        <strain evidence="2 3">KSX58</strain>
    </source>
</reference>
<feature type="coiled-coil region" evidence="1">
    <location>
        <begin position="20"/>
        <end position="54"/>
    </location>
</feature>
<organism evidence="2 3">
    <name type="scientific">Trichogramma kaykai</name>
    <dbReference type="NCBI Taxonomy" id="54128"/>
    <lineage>
        <taxon>Eukaryota</taxon>
        <taxon>Metazoa</taxon>
        <taxon>Ecdysozoa</taxon>
        <taxon>Arthropoda</taxon>
        <taxon>Hexapoda</taxon>
        <taxon>Insecta</taxon>
        <taxon>Pterygota</taxon>
        <taxon>Neoptera</taxon>
        <taxon>Endopterygota</taxon>
        <taxon>Hymenoptera</taxon>
        <taxon>Apocrita</taxon>
        <taxon>Proctotrupomorpha</taxon>
        <taxon>Chalcidoidea</taxon>
        <taxon>Trichogrammatidae</taxon>
        <taxon>Trichogramma</taxon>
    </lineage>
</organism>
<dbReference type="AlphaFoldDB" id="A0ABD2X1U2"/>
<evidence type="ECO:0000256" key="1">
    <source>
        <dbReference type="SAM" id="Coils"/>
    </source>
</evidence>
<sequence length="175" mass="20974">MLNDETFDVLMEIRQVDKQISHCKHQVEIETQQLADLERKINRVQEEKLKALSLKHCVEEQTLYLNKEFEHIHQVYDSSIEYFDKYIDIVDDLDPNDSDEDDKTIAELVKRRDILLKNIQQTAKEKEEMASKLNDIELQIRMVQKRNEEYKNKLQKVLDQKLQEERDLQAKLNSD</sequence>
<protein>
    <submittedName>
        <fullName evidence="2">Uncharacterized protein</fullName>
    </submittedName>
</protein>
<dbReference type="EMBL" id="JBJJXI010000058">
    <property type="protein sequence ID" value="KAL3399105.1"/>
    <property type="molecule type" value="Genomic_DNA"/>
</dbReference>
<evidence type="ECO:0000313" key="3">
    <source>
        <dbReference type="Proteomes" id="UP001627154"/>
    </source>
</evidence>
<dbReference type="Proteomes" id="UP001627154">
    <property type="component" value="Unassembled WGS sequence"/>
</dbReference>
<keyword evidence="3" id="KW-1185">Reference proteome</keyword>
<gene>
    <name evidence="2" type="ORF">TKK_007335</name>
</gene>
<name>A0ABD2X1U2_9HYME</name>
<accession>A0ABD2X1U2</accession>
<proteinExistence type="predicted"/>
<evidence type="ECO:0000313" key="2">
    <source>
        <dbReference type="EMBL" id="KAL3399105.1"/>
    </source>
</evidence>
<keyword evidence="1" id="KW-0175">Coiled coil</keyword>
<comment type="caution">
    <text evidence="2">The sequence shown here is derived from an EMBL/GenBank/DDBJ whole genome shotgun (WGS) entry which is preliminary data.</text>
</comment>
<feature type="coiled-coil region" evidence="1">
    <location>
        <begin position="105"/>
        <end position="171"/>
    </location>
</feature>